<dbReference type="PANTHER" id="PTHR23354:SF62">
    <property type="entry name" value="MUSTARD, ISOFORM V"/>
    <property type="match status" value="1"/>
</dbReference>
<comment type="similarity">
    <text evidence="2">Belongs to the OXR1 family.</text>
</comment>
<feature type="compositionally biased region" description="Low complexity" evidence="5">
    <location>
        <begin position="158"/>
        <end position="194"/>
    </location>
</feature>
<keyword evidence="3" id="KW-0496">Mitochondrion</keyword>
<name>A0A8H4R7C3_9AGAR</name>
<feature type="compositionally biased region" description="Low complexity" evidence="5">
    <location>
        <begin position="374"/>
        <end position="383"/>
    </location>
</feature>
<gene>
    <name evidence="7" type="ORF">D9613_002361</name>
</gene>
<proteinExistence type="inferred from homology"/>
<dbReference type="PANTHER" id="PTHR23354">
    <property type="entry name" value="NUCLEOLAR PROTEIN 7/ESTROGEN RECEPTOR COACTIVATOR-RELATED"/>
    <property type="match status" value="1"/>
</dbReference>
<protein>
    <recommendedName>
        <fullName evidence="4">Oxidation resistance protein 1</fullName>
    </recommendedName>
</protein>
<comment type="subcellular location">
    <subcellularLocation>
        <location evidence="1">Mitochondrion</location>
    </subcellularLocation>
</comment>
<evidence type="ECO:0000256" key="4">
    <source>
        <dbReference type="ARBA" id="ARBA00040604"/>
    </source>
</evidence>
<feature type="region of interest" description="Disordered" evidence="5">
    <location>
        <begin position="242"/>
        <end position="281"/>
    </location>
</feature>
<evidence type="ECO:0000313" key="8">
    <source>
        <dbReference type="Proteomes" id="UP000521872"/>
    </source>
</evidence>
<dbReference type="Proteomes" id="UP000521872">
    <property type="component" value="Unassembled WGS sequence"/>
</dbReference>
<dbReference type="PROSITE" id="PS51886">
    <property type="entry name" value="TLDC"/>
    <property type="match status" value="1"/>
</dbReference>
<evidence type="ECO:0000256" key="2">
    <source>
        <dbReference type="ARBA" id="ARBA00009540"/>
    </source>
</evidence>
<accession>A0A8H4R7C3</accession>
<feature type="compositionally biased region" description="Acidic residues" evidence="5">
    <location>
        <begin position="1"/>
        <end position="11"/>
    </location>
</feature>
<dbReference type="SMART" id="SM00584">
    <property type="entry name" value="TLDc"/>
    <property type="match status" value="1"/>
</dbReference>
<keyword evidence="8" id="KW-1185">Reference proteome</keyword>
<feature type="compositionally biased region" description="Polar residues" evidence="5">
    <location>
        <begin position="428"/>
        <end position="445"/>
    </location>
</feature>
<feature type="region of interest" description="Disordered" evidence="5">
    <location>
        <begin position="301"/>
        <end position="456"/>
    </location>
</feature>
<feature type="compositionally biased region" description="Pro residues" evidence="5">
    <location>
        <begin position="266"/>
        <end position="275"/>
    </location>
</feature>
<dbReference type="GO" id="GO:0006979">
    <property type="term" value="P:response to oxidative stress"/>
    <property type="evidence" value="ECO:0007669"/>
    <property type="project" value="TreeGrafter"/>
</dbReference>
<dbReference type="AlphaFoldDB" id="A0A8H4R7C3"/>
<feature type="compositionally biased region" description="Low complexity" evidence="5">
    <location>
        <begin position="530"/>
        <end position="593"/>
    </location>
</feature>
<evidence type="ECO:0000256" key="5">
    <source>
        <dbReference type="SAM" id="MobiDB-lite"/>
    </source>
</evidence>
<feature type="region of interest" description="Disordered" evidence="5">
    <location>
        <begin position="492"/>
        <end position="629"/>
    </location>
</feature>
<reference evidence="7 8" key="1">
    <citation type="submission" date="2019-12" db="EMBL/GenBank/DDBJ databases">
        <authorList>
            <person name="Floudas D."/>
            <person name="Bentzer J."/>
            <person name="Ahren D."/>
            <person name="Johansson T."/>
            <person name="Persson P."/>
            <person name="Tunlid A."/>
        </authorList>
    </citation>
    <scope>NUCLEOTIDE SEQUENCE [LARGE SCALE GENOMIC DNA]</scope>
    <source>
        <strain evidence="7 8">CBS 102.39</strain>
    </source>
</reference>
<dbReference type="EMBL" id="JAACJL010000001">
    <property type="protein sequence ID" value="KAF4623604.1"/>
    <property type="molecule type" value="Genomic_DNA"/>
</dbReference>
<evidence type="ECO:0000313" key="7">
    <source>
        <dbReference type="EMBL" id="KAF4623604.1"/>
    </source>
</evidence>
<dbReference type="GO" id="GO:0005739">
    <property type="term" value="C:mitochondrion"/>
    <property type="evidence" value="ECO:0007669"/>
    <property type="project" value="UniProtKB-SubCell"/>
</dbReference>
<evidence type="ECO:0000256" key="3">
    <source>
        <dbReference type="ARBA" id="ARBA00023128"/>
    </source>
</evidence>
<dbReference type="InterPro" id="IPR006571">
    <property type="entry name" value="TLDc_dom"/>
</dbReference>
<evidence type="ECO:0000259" key="6">
    <source>
        <dbReference type="PROSITE" id="PS51886"/>
    </source>
</evidence>
<feature type="compositionally biased region" description="Polar residues" evidence="5">
    <location>
        <begin position="29"/>
        <end position="42"/>
    </location>
</feature>
<organism evidence="7 8">
    <name type="scientific">Agrocybe pediades</name>
    <dbReference type="NCBI Taxonomy" id="84607"/>
    <lineage>
        <taxon>Eukaryota</taxon>
        <taxon>Fungi</taxon>
        <taxon>Dikarya</taxon>
        <taxon>Basidiomycota</taxon>
        <taxon>Agaricomycotina</taxon>
        <taxon>Agaricomycetes</taxon>
        <taxon>Agaricomycetidae</taxon>
        <taxon>Agaricales</taxon>
        <taxon>Agaricineae</taxon>
        <taxon>Strophariaceae</taxon>
        <taxon>Agrocybe</taxon>
    </lineage>
</organism>
<comment type="caution">
    <text evidence="7">The sequence shown here is derived from an EMBL/GenBank/DDBJ whole genome shotgun (WGS) entry which is preliminary data.</text>
</comment>
<dbReference type="Pfam" id="PF07534">
    <property type="entry name" value="TLD"/>
    <property type="match status" value="1"/>
</dbReference>
<feature type="compositionally biased region" description="Basic and acidic residues" evidence="5">
    <location>
        <begin position="494"/>
        <end position="516"/>
    </location>
</feature>
<sequence>MSLLDDLESQEALEGMPQPIIPTPPPSASALSHSQNTPSGVQDTGYAMNTPTTTNYATTSTQRDDTDDKFATLFNPATPRASPTLFPPPLPANDAMGSKVDQPPRPKAHTRRHSRASSVASEQSDFGAFVSVPAFEDPLTANATFDQEWEQIPEAVPSSTETSSLSSRHDPASSTTMGASSSRSTSRSRNAPPSNTANPTLSFFDQFAQDAKDRSSKTRSLVLDELLLHEDDPLYFLKDQQKNPEETDDFPIPAPDSAKTIVLRSSPPPPPPPAPFDARKTPIIDLHNDLDHDYFRSISKTPQTQAHKHGPLHSTPSRSSSFAVAEPRLAPPIASPEGATGTTGSHPHDSSDVLTHQLTVSPPPMEDEDQHQQSLLSSSISSLPGGKWVSTLLRGTSPPTSDQHHSARPTLESIFHDPSSSDNKRRSTSPSPARQRVQPNFTHTSAFAPPVASTSAHNPSPFAPHVYVPSSGAPGYTGEGYSWDKGFSDELEAEREREKGSVRERGRERDARKEQVKANTLPAYSRGESPETTTATTTSKSGWGSGFSFWNNGKSKASASSSSITSSPSSSTFFSDHARAASDQPRSSPSSASGFTTSTMRDRIRNDNGSQGQLTAADVPGLPPPPSASDDAGLGAFIEKKSGNVELVGRKAMTSPVLTPELAGEIRPHLPALSRLPRSWNLIYSLDQHGISLNTLYTLCEKHITRKPAIGEVVTNRSAMLFVVKDAEGGVFGAWLAEGIRPSRGKGYAGGGESFLWTDKNDVLKVFKCTGKNNYVALCEPEYISFGGGDGYYGLYLDETLYDGSSAPCPTFNNDPLCSPGPRKGSTVSFECVGLEVWGMGP</sequence>
<feature type="region of interest" description="Disordered" evidence="5">
    <location>
        <begin position="141"/>
        <end position="201"/>
    </location>
</feature>
<evidence type="ECO:0000256" key="1">
    <source>
        <dbReference type="ARBA" id="ARBA00004173"/>
    </source>
</evidence>
<feature type="compositionally biased region" description="Low complexity" evidence="5">
    <location>
        <begin position="50"/>
        <end position="61"/>
    </location>
</feature>
<feature type="region of interest" description="Disordered" evidence="5">
    <location>
        <begin position="1"/>
        <end position="126"/>
    </location>
</feature>
<dbReference type="GO" id="GO:0005634">
    <property type="term" value="C:nucleus"/>
    <property type="evidence" value="ECO:0007669"/>
    <property type="project" value="TreeGrafter"/>
</dbReference>
<feature type="compositionally biased region" description="Basic residues" evidence="5">
    <location>
        <begin position="106"/>
        <end position="115"/>
    </location>
</feature>
<feature type="domain" description="TLDc" evidence="6">
    <location>
        <begin position="656"/>
        <end position="841"/>
    </location>
</feature>